<keyword evidence="2" id="KW-0808">Transferase</keyword>
<gene>
    <name evidence="2" type="ORF">QGM71_18600</name>
</gene>
<sequence length="206" mass="23081">MKLTDTGERVIPEKMKITNGLLLEHIARYHFAANYVHGRVLDFASGSGYGSHIIAKLCKDKVNEVIGIDVDKESVNYAKGTYYHPLTTYLNGDVTDPRLPEELGEFDCILSFETIEHVSEEKKFMANLYNLLKPGGLLILSTPFGKGRGVPCGSPFHVHQLTVNEFKNLFNDYSATSFYFQKGVLIEPADFNTDKHHPLGIAVCRK</sequence>
<dbReference type="CDD" id="cd02440">
    <property type="entry name" value="AdoMet_MTases"/>
    <property type="match status" value="1"/>
</dbReference>
<feature type="domain" description="Methyltransferase type 11" evidence="1">
    <location>
        <begin position="41"/>
        <end position="140"/>
    </location>
</feature>
<dbReference type="EC" id="2.1.-.-" evidence="2"/>
<dbReference type="InterPro" id="IPR029063">
    <property type="entry name" value="SAM-dependent_MTases_sf"/>
</dbReference>
<dbReference type="Gene3D" id="3.40.50.150">
    <property type="entry name" value="Vaccinia Virus protein VP39"/>
    <property type="match status" value="1"/>
</dbReference>
<proteinExistence type="predicted"/>
<name>A0ABU6KK35_9BACI</name>
<dbReference type="PANTHER" id="PTHR43861">
    <property type="entry name" value="TRANS-ACONITATE 2-METHYLTRANSFERASE-RELATED"/>
    <property type="match status" value="1"/>
</dbReference>
<dbReference type="RefSeq" id="WP_327609033.1">
    <property type="nucleotide sequence ID" value="NZ_JARZFX010000015.1"/>
</dbReference>
<comment type="caution">
    <text evidence="2">The sequence shown here is derived from an EMBL/GenBank/DDBJ whole genome shotgun (WGS) entry which is preliminary data.</text>
</comment>
<dbReference type="SUPFAM" id="SSF53335">
    <property type="entry name" value="S-adenosyl-L-methionine-dependent methyltransferases"/>
    <property type="match status" value="1"/>
</dbReference>
<keyword evidence="2" id="KW-0489">Methyltransferase</keyword>
<evidence type="ECO:0000259" key="1">
    <source>
        <dbReference type="Pfam" id="PF08241"/>
    </source>
</evidence>
<dbReference type="Proteomes" id="UP001335737">
    <property type="component" value="Unassembled WGS sequence"/>
</dbReference>
<dbReference type="EMBL" id="JARZFX010000015">
    <property type="protein sequence ID" value="MEC5425493.1"/>
    <property type="molecule type" value="Genomic_DNA"/>
</dbReference>
<dbReference type="GO" id="GO:0008168">
    <property type="term" value="F:methyltransferase activity"/>
    <property type="evidence" value="ECO:0007669"/>
    <property type="project" value="UniProtKB-KW"/>
</dbReference>
<keyword evidence="3" id="KW-1185">Reference proteome</keyword>
<dbReference type="InterPro" id="IPR013216">
    <property type="entry name" value="Methyltransf_11"/>
</dbReference>
<dbReference type="GO" id="GO:0032259">
    <property type="term" value="P:methylation"/>
    <property type="evidence" value="ECO:0007669"/>
    <property type="project" value="UniProtKB-KW"/>
</dbReference>
<protein>
    <submittedName>
        <fullName evidence="2">Class I SAM-dependent methyltransferase</fullName>
        <ecNumber evidence="2">2.1.-.-</ecNumber>
    </submittedName>
</protein>
<evidence type="ECO:0000313" key="2">
    <source>
        <dbReference type="EMBL" id="MEC5425493.1"/>
    </source>
</evidence>
<dbReference type="Pfam" id="PF08241">
    <property type="entry name" value="Methyltransf_11"/>
    <property type="match status" value="1"/>
</dbReference>
<reference evidence="2 3" key="1">
    <citation type="journal article" date="2024" name="Int. J. Syst. Evol. Microbiol.">
        <title>Virgibacillus tibetensis sp. nov., isolated from salt lake on the Tibetan Plateau of China.</title>
        <authorList>
            <person name="Phurbu D."/>
            <person name="Liu Z.-X."/>
            <person name="Wang R."/>
            <person name="Zheng Y.-Y."/>
            <person name="Liu H.-C."/>
            <person name="Zhou Y.-G."/>
            <person name="Yu Y.-J."/>
            <person name="Li A.-H."/>
        </authorList>
    </citation>
    <scope>NUCLEOTIDE SEQUENCE [LARGE SCALE GENOMIC DNA]</scope>
    <source>
        <strain evidence="2 3">C22-A2</strain>
    </source>
</reference>
<accession>A0ABU6KK35</accession>
<organism evidence="2 3">
    <name type="scientific">Virgibacillus tibetensis</name>
    <dbReference type="NCBI Taxonomy" id="3042313"/>
    <lineage>
        <taxon>Bacteria</taxon>
        <taxon>Bacillati</taxon>
        <taxon>Bacillota</taxon>
        <taxon>Bacilli</taxon>
        <taxon>Bacillales</taxon>
        <taxon>Bacillaceae</taxon>
        <taxon>Virgibacillus</taxon>
    </lineage>
</organism>
<evidence type="ECO:0000313" key="3">
    <source>
        <dbReference type="Proteomes" id="UP001335737"/>
    </source>
</evidence>